<dbReference type="Proteomes" id="UP000007030">
    <property type="component" value="Chromosome"/>
</dbReference>
<evidence type="ECO:0000256" key="5">
    <source>
        <dbReference type="ARBA" id="ARBA00022970"/>
    </source>
</evidence>
<accession>F2NN45</accession>
<dbReference type="InterPro" id="IPR027417">
    <property type="entry name" value="P-loop_NTPase"/>
</dbReference>
<evidence type="ECO:0000259" key="6">
    <source>
        <dbReference type="PROSITE" id="PS50893"/>
    </source>
</evidence>
<evidence type="ECO:0000313" key="7">
    <source>
        <dbReference type="EMBL" id="AEB12784.1"/>
    </source>
</evidence>
<dbReference type="InterPro" id="IPR003593">
    <property type="entry name" value="AAA+_ATPase"/>
</dbReference>
<evidence type="ECO:0000256" key="2">
    <source>
        <dbReference type="ARBA" id="ARBA00022448"/>
    </source>
</evidence>
<dbReference type="STRING" id="869210.Marky_2058"/>
<keyword evidence="8" id="KW-1185">Reference proteome</keyword>
<evidence type="ECO:0000256" key="1">
    <source>
        <dbReference type="ARBA" id="ARBA00005417"/>
    </source>
</evidence>
<dbReference type="HOGENOM" id="CLU_000604_1_2_0"/>
<dbReference type="RefSeq" id="WP_013704829.1">
    <property type="nucleotide sequence ID" value="NC_015387.1"/>
</dbReference>
<proteinExistence type="inferred from homology"/>
<keyword evidence="5" id="KW-0029">Amino-acid transport</keyword>
<keyword evidence="3" id="KW-0547">Nucleotide-binding</keyword>
<evidence type="ECO:0000313" key="8">
    <source>
        <dbReference type="Proteomes" id="UP000007030"/>
    </source>
</evidence>
<dbReference type="PANTHER" id="PTHR43820">
    <property type="entry name" value="HIGH-AFFINITY BRANCHED-CHAIN AMINO ACID TRANSPORT ATP-BINDING PROTEIN LIVF"/>
    <property type="match status" value="1"/>
</dbReference>
<dbReference type="InterPro" id="IPR052156">
    <property type="entry name" value="BCAA_Transport_ATP-bd_LivF"/>
</dbReference>
<dbReference type="PROSITE" id="PS00211">
    <property type="entry name" value="ABC_TRANSPORTER_1"/>
    <property type="match status" value="1"/>
</dbReference>
<dbReference type="GO" id="GO:0005524">
    <property type="term" value="F:ATP binding"/>
    <property type="evidence" value="ECO:0007669"/>
    <property type="project" value="UniProtKB-KW"/>
</dbReference>
<dbReference type="Pfam" id="PF00005">
    <property type="entry name" value="ABC_tran"/>
    <property type="match status" value="1"/>
</dbReference>
<organism evidence="7 8">
    <name type="scientific">Marinithermus hydrothermalis (strain DSM 14884 / JCM 11576 / T1)</name>
    <dbReference type="NCBI Taxonomy" id="869210"/>
    <lineage>
        <taxon>Bacteria</taxon>
        <taxon>Thermotogati</taxon>
        <taxon>Deinococcota</taxon>
        <taxon>Deinococci</taxon>
        <taxon>Thermales</taxon>
        <taxon>Thermaceae</taxon>
        <taxon>Marinithermus</taxon>
    </lineage>
</organism>
<dbReference type="PANTHER" id="PTHR43820:SF4">
    <property type="entry name" value="HIGH-AFFINITY BRANCHED-CHAIN AMINO ACID TRANSPORT ATP-BINDING PROTEIN LIVF"/>
    <property type="match status" value="1"/>
</dbReference>
<evidence type="ECO:0000256" key="3">
    <source>
        <dbReference type="ARBA" id="ARBA00022741"/>
    </source>
</evidence>
<gene>
    <name evidence="7" type="ordered locus">Marky_2058</name>
</gene>
<dbReference type="CDD" id="cd03224">
    <property type="entry name" value="ABC_TM1139_LivF_branched"/>
    <property type="match status" value="1"/>
</dbReference>
<dbReference type="InterPro" id="IPR003439">
    <property type="entry name" value="ABC_transporter-like_ATP-bd"/>
</dbReference>
<keyword evidence="4" id="KW-0067">ATP-binding</keyword>
<protein>
    <submittedName>
        <fullName evidence="7">ABC transporter related protein</fullName>
    </submittedName>
</protein>
<dbReference type="AlphaFoldDB" id="F2NN45"/>
<comment type="similarity">
    <text evidence="1">Belongs to the ABC transporter superfamily.</text>
</comment>
<reference evidence="7 8" key="1">
    <citation type="journal article" date="2012" name="Stand. Genomic Sci.">
        <title>Complete genome sequence of the aerobic, heterotroph Marinithermus hydrothermalis type strain (T1(T)) from a deep-sea hydrothermal vent chimney.</title>
        <authorList>
            <person name="Copeland A."/>
            <person name="Gu W."/>
            <person name="Yasawong M."/>
            <person name="Lapidus A."/>
            <person name="Lucas S."/>
            <person name="Deshpande S."/>
            <person name="Pagani I."/>
            <person name="Tapia R."/>
            <person name="Cheng J.F."/>
            <person name="Goodwin L.A."/>
            <person name="Pitluck S."/>
            <person name="Liolios K."/>
            <person name="Ivanova N."/>
            <person name="Mavromatis K."/>
            <person name="Mikhailova N."/>
            <person name="Pati A."/>
            <person name="Chen A."/>
            <person name="Palaniappan K."/>
            <person name="Land M."/>
            <person name="Pan C."/>
            <person name="Brambilla E.M."/>
            <person name="Rohde M."/>
            <person name="Tindall B.J."/>
            <person name="Sikorski J."/>
            <person name="Goker M."/>
            <person name="Detter J.C."/>
            <person name="Bristow J."/>
            <person name="Eisen J.A."/>
            <person name="Markowitz V."/>
            <person name="Hugenholtz P."/>
            <person name="Kyrpides N.C."/>
            <person name="Klenk H.P."/>
            <person name="Woyke T."/>
        </authorList>
    </citation>
    <scope>NUCLEOTIDE SEQUENCE [LARGE SCALE GENOMIC DNA]</scope>
    <source>
        <strain evidence="8">DSM 14884 / JCM 11576 / T1</strain>
    </source>
</reference>
<dbReference type="EMBL" id="CP002630">
    <property type="protein sequence ID" value="AEB12784.1"/>
    <property type="molecule type" value="Genomic_DNA"/>
</dbReference>
<dbReference type="KEGG" id="mhd:Marky_2058"/>
<dbReference type="Gene3D" id="3.40.50.300">
    <property type="entry name" value="P-loop containing nucleotide triphosphate hydrolases"/>
    <property type="match status" value="1"/>
</dbReference>
<dbReference type="InterPro" id="IPR017871">
    <property type="entry name" value="ABC_transporter-like_CS"/>
</dbReference>
<dbReference type="PROSITE" id="PS50893">
    <property type="entry name" value="ABC_TRANSPORTER_2"/>
    <property type="match status" value="1"/>
</dbReference>
<dbReference type="SUPFAM" id="SSF52540">
    <property type="entry name" value="P-loop containing nucleoside triphosphate hydrolases"/>
    <property type="match status" value="1"/>
</dbReference>
<feature type="domain" description="ABC transporter" evidence="6">
    <location>
        <begin position="2"/>
        <end position="230"/>
    </location>
</feature>
<keyword evidence="2" id="KW-0813">Transport</keyword>
<dbReference type="SMART" id="SM00382">
    <property type="entry name" value="AAA"/>
    <property type="match status" value="1"/>
</dbReference>
<dbReference type="GO" id="GO:0016887">
    <property type="term" value="F:ATP hydrolysis activity"/>
    <property type="evidence" value="ECO:0007669"/>
    <property type="project" value="InterPro"/>
</dbReference>
<evidence type="ECO:0000256" key="4">
    <source>
        <dbReference type="ARBA" id="ARBA00022840"/>
    </source>
</evidence>
<dbReference type="OrthoDB" id="31646at2"/>
<name>F2NN45_MARHT</name>
<dbReference type="GO" id="GO:0015658">
    <property type="term" value="F:branched-chain amino acid transmembrane transporter activity"/>
    <property type="evidence" value="ECO:0007669"/>
    <property type="project" value="TreeGrafter"/>
</dbReference>
<dbReference type="GO" id="GO:0015807">
    <property type="term" value="P:L-amino acid transport"/>
    <property type="evidence" value="ECO:0007669"/>
    <property type="project" value="TreeGrafter"/>
</dbReference>
<dbReference type="eggNOG" id="COG0410">
    <property type="taxonomic scope" value="Bacteria"/>
</dbReference>
<sequence>MLEVQDLEVRYGEALAVRGVSLAVREGEWVALIGPNGAGKTSLIKALLGLVPHRGAVRFLGRDLSRRPPWDRARAGLGYVPEGRRLFPKLTVEENLRAGAYTRPEAEVRAGLEEVYALFPRLAERRRQLAGTLSGGEQQMVALGRALMGRPRLLLVDEASWGLMPLAVDLVFQTLARIHREGRAILLVEQNARRALAHAQRAYVMEAGRVVLEGPAARVAQDPRVLESYVG</sequence>